<dbReference type="GO" id="GO:0061136">
    <property type="term" value="P:regulation of proteasomal protein catabolic process"/>
    <property type="evidence" value="ECO:0007669"/>
    <property type="project" value="TreeGrafter"/>
</dbReference>
<dbReference type="Proteomes" id="UP000887574">
    <property type="component" value="Unplaced"/>
</dbReference>
<dbReference type="EC" id="3.4.19.12" evidence="2"/>
<organism evidence="7 8">
    <name type="scientific">Ditylenchus dipsaci</name>
    <dbReference type="NCBI Taxonomy" id="166011"/>
    <lineage>
        <taxon>Eukaryota</taxon>
        <taxon>Metazoa</taxon>
        <taxon>Ecdysozoa</taxon>
        <taxon>Nematoda</taxon>
        <taxon>Chromadorea</taxon>
        <taxon>Rhabditida</taxon>
        <taxon>Tylenchina</taxon>
        <taxon>Tylenchomorpha</taxon>
        <taxon>Sphaerularioidea</taxon>
        <taxon>Anguinidae</taxon>
        <taxon>Anguininae</taxon>
        <taxon>Ditylenchus</taxon>
    </lineage>
</organism>
<protein>
    <recommendedName>
        <fullName evidence="2">ubiquitinyl hydrolase 1</fullName>
        <ecNumber evidence="2">3.4.19.12</ecNumber>
    </recommendedName>
</protein>
<name>A0A915DPN7_9BILA</name>
<dbReference type="GO" id="GO:0070628">
    <property type="term" value="F:proteasome binding"/>
    <property type="evidence" value="ECO:0007669"/>
    <property type="project" value="TreeGrafter"/>
</dbReference>
<evidence type="ECO:0000256" key="6">
    <source>
        <dbReference type="ARBA" id="ARBA00022807"/>
    </source>
</evidence>
<proteinExistence type="predicted"/>
<dbReference type="GO" id="GO:0016579">
    <property type="term" value="P:protein deubiquitination"/>
    <property type="evidence" value="ECO:0007669"/>
    <property type="project" value="InterPro"/>
</dbReference>
<reference evidence="8" key="1">
    <citation type="submission" date="2022-11" db="UniProtKB">
        <authorList>
            <consortium name="WormBaseParasite"/>
        </authorList>
    </citation>
    <scope>IDENTIFICATION</scope>
</reference>
<accession>A0A915DPN7</accession>
<keyword evidence="4" id="KW-0833">Ubl conjugation pathway</keyword>
<evidence type="ECO:0000256" key="1">
    <source>
        <dbReference type="ARBA" id="ARBA00000707"/>
    </source>
</evidence>
<evidence type="ECO:0000256" key="5">
    <source>
        <dbReference type="ARBA" id="ARBA00022801"/>
    </source>
</evidence>
<evidence type="ECO:0000256" key="4">
    <source>
        <dbReference type="ARBA" id="ARBA00022786"/>
    </source>
</evidence>
<dbReference type="InterPro" id="IPR029071">
    <property type="entry name" value="Ubiquitin-like_domsf"/>
</dbReference>
<dbReference type="PANTHER" id="PTHR43982:SF1">
    <property type="entry name" value="UBIQUITIN CARBOXYL-TERMINAL HYDROLASE 14"/>
    <property type="match status" value="1"/>
</dbReference>
<dbReference type="AlphaFoldDB" id="A0A915DPN7"/>
<sequence>MILKCQLFDLTGVAPERQKIINKGNLLKDDDWGNVTLEEGLVCMMLGASSVSTEGQSLTLKPQGQTQTQSKLKLKQKFELEFS</sequence>
<dbReference type="WBParaSite" id="jg22209">
    <property type="protein sequence ID" value="jg22209"/>
    <property type="gene ID" value="jg22209"/>
</dbReference>
<dbReference type="InterPro" id="IPR044635">
    <property type="entry name" value="UBP14-like"/>
</dbReference>
<keyword evidence="3" id="KW-0645">Protease</keyword>
<keyword evidence="5" id="KW-0378">Hydrolase</keyword>
<comment type="catalytic activity">
    <reaction evidence="1">
        <text>Thiol-dependent hydrolysis of ester, thioester, amide, peptide and isopeptide bonds formed by the C-terminal Gly of ubiquitin (a 76-residue protein attached to proteins as an intracellular targeting signal).</text>
        <dbReference type="EC" id="3.4.19.12"/>
    </reaction>
</comment>
<dbReference type="GO" id="GO:0043161">
    <property type="term" value="P:proteasome-mediated ubiquitin-dependent protein catabolic process"/>
    <property type="evidence" value="ECO:0007669"/>
    <property type="project" value="InterPro"/>
</dbReference>
<dbReference type="Gene3D" id="3.10.20.90">
    <property type="entry name" value="Phosphatidylinositol 3-kinase Catalytic Subunit, Chain A, domain 1"/>
    <property type="match status" value="1"/>
</dbReference>
<dbReference type="SUPFAM" id="SSF54236">
    <property type="entry name" value="Ubiquitin-like"/>
    <property type="match status" value="1"/>
</dbReference>
<evidence type="ECO:0000256" key="3">
    <source>
        <dbReference type="ARBA" id="ARBA00022670"/>
    </source>
</evidence>
<evidence type="ECO:0000256" key="2">
    <source>
        <dbReference type="ARBA" id="ARBA00012759"/>
    </source>
</evidence>
<evidence type="ECO:0000313" key="7">
    <source>
        <dbReference type="Proteomes" id="UP000887574"/>
    </source>
</evidence>
<keyword evidence="6" id="KW-0788">Thiol protease</keyword>
<dbReference type="GO" id="GO:0004843">
    <property type="term" value="F:cysteine-type deubiquitinase activity"/>
    <property type="evidence" value="ECO:0007669"/>
    <property type="project" value="UniProtKB-EC"/>
</dbReference>
<keyword evidence="7" id="KW-1185">Reference proteome</keyword>
<evidence type="ECO:0000313" key="8">
    <source>
        <dbReference type="WBParaSite" id="jg22209"/>
    </source>
</evidence>
<dbReference type="PANTHER" id="PTHR43982">
    <property type="entry name" value="UBIQUITIN CARBOXYL-TERMINAL HYDROLASE"/>
    <property type="match status" value="1"/>
</dbReference>